<accession>A0A810LCG0</accession>
<proteinExistence type="predicted"/>
<reference evidence="1" key="1">
    <citation type="submission" date="2020-08" db="EMBL/GenBank/DDBJ databases">
        <title>Whole genome shotgun sequence of Actinocatenispora sera NBRC 101916.</title>
        <authorList>
            <person name="Komaki H."/>
            <person name="Tamura T."/>
        </authorList>
    </citation>
    <scope>NUCLEOTIDE SEQUENCE</scope>
    <source>
        <strain evidence="1">NBRC 101916</strain>
    </source>
</reference>
<name>A0A810LCG0_9ACTN</name>
<dbReference type="AlphaFoldDB" id="A0A810LCG0"/>
<dbReference type="EMBL" id="AP023354">
    <property type="protein sequence ID" value="BCJ31926.1"/>
    <property type="molecule type" value="Genomic_DNA"/>
</dbReference>
<evidence type="ECO:0000313" key="1">
    <source>
        <dbReference type="EMBL" id="BCJ31926.1"/>
    </source>
</evidence>
<protein>
    <submittedName>
        <fullName evidence="1">Uncharacterized protein</fullName>
    </submittedName>
</protein>
<keyword evidence="2" id="KW-1185">Reference proteome</keyword>
<gene>
    <name evidence="1" type="ORF">Asera_60340</name>
</gene>
<sequence length="66" mass="6907">MGPRTIGHLESYLGALDLALDPSHYRLLDEVSTIRLGTPHEDVAAALAAGTDGDRSLLNTPAIPVA</sequence>
<evidence type="ECO:0000313" key="2">
    <source>
        <dbReference type="Proteomes" id="UP000680750"/>
    </source>
</evidence>
<organism evidence="1 2">
    <name type="scientific">Actinocatenispora sera</name>
    <dbReference type="NCBI Taxonomy" id="390989"/>
    <lineage>
        <taxon>Bacteria</taxon>
        <taxon>Bacillati</taxon>
        <taxon>Actinomycetota</taxon>
        <taxon>Actinomycetes</taxon>
        <taxon>Micromonosporales</taxon>
        <taxon>Micromonosporaceae</taxon>
        <taxon>Actinocatenispora</taxon>
    </lineage>
</organism>
<dbReference type="KEGG" id="aser:Asera_60340"/>
<dbReference type="Proteomes" id="UP000680750">
    <property type="component" value="Chromosome"/>
</dbReference>